<accession>A0A3M7SWK5</accession>
<protein>
    <submittedName>
        <fullName evidence="1">Uncharacterized protein</fullName>
    </submittedName>
</protein>
<sequence>MAPLTRSGVRGHERLVCARVGQRVNVNYVLGGNERVAVEHVKVFFAEQEQAFDGVKAGDARTSINLIYFFAVLEQTRYQIVIVRCRHIICLIDRFVND</sequence>
<dbReference type="Proteomes" id="UP000276133">
    <property type="component" value="Unassembled WGS sequence"/>
</dbReference>
<comment type="caution">
    <text evidence="1">The sequence shown here is derived from an EMBL/GenBank/DDBJ whole genome shotgun (WGS) entry which is preliminary data.</text>
</comment>
<gene>
    <name evidence="1" type="ORF">BpHYR1_006005</name>
</gene>
<proteinExistence type="predicted"/>
<reference evidence="1 2" key="1">
    <citation type="journal article" date="2018" name="Sci. Rep.">
        <title>Genomic signatures of local adaptation to the degree of environmental predictability in rotifers.</title>
        <authorList>
            <person name="Franch-Gras L."/>
            <person name="Hahn C."/>
            <person name="Garcia-Roger E.M."/>
            <person name="Carmona M.J."/>
            <person name="Serra M."/>
            <person name="Gomez A."/>
        </authorList>
    </citation>
    <scope>NUCLEOTIDE SEQUENCE [LARGE SCALE GENOMIC DNA]</scope>
    <source>
        <strain evidence="1">HYR1</strain>
    </source>
</reference>
<evidence type="ECO:0000313" key="2">
    <source>
        <dbReference type="Proteomes" id="UP000276133"/>
    </source>
</evidence>
<evidence type="ECO:0000313" key="1">
    <source>
        <dbReference type="EMBL" id="RNA40112.1"/>
    </source>
</evidence>
<dbReference type="AlphaFoldDB" id="A0A3M7SWK5"/>
<dbReference type="EMBL" id="REGN01000677">
    <property type="protein sequence ID" value="RNA40112.1"/>
    <property type="molecule type" value="Genomic_DNA"/>
</dbReference>
<name>A0A3M7SWK5_BRAPC</name>
<organism evidence="1 2">
    <name type="scientific">Brachionus plicatilis</name>
    <name type="common">Marine rotifer</name>
    <name type="synonym">Brachionus muelleri</name>
    <dbReference type="NCBI Taxonomy" id="10195"/>
    <lineage>
        <taxon>Eukaryota</taxon>
        <taxon>Metazoa</taxon>
        <taxon>Spiralia</taxon>
        <taxon>Gnathifera</taxon>
        <taxon>Rotifera</taxon>
        <taxon>Eurotatoria</taxon>
        <taxon>Monogononta</taxon>
        <taxon>Pseudotrocha</taxon>
        <taxon>Ploima</taxon>
        <taxon>Brachionidae</taxon>
        <taxon>Brachionus</taxon>
    </lineage>
</organism>
<keyword evidence="2" id="KW-1185">Reference proteome</keyword>